<reference evidence="2 3" key="1">
    <citation type="journal article" date="2024" name="Commun. Biol.">
        <title>Comparative genomic analysis of thermophilic fungi reveals convergent evolutionary adaptations and gene losses.</title>
        <authorList>
            <person name="Steindorff A.S."/>
            <person name="Aguilar-Pontes M.V."/>
            <person name="Robinson A.J."/>
            <person name="Andreopoulos B."/>
            <person name="LaButti K."/>
            <person name="Kuo A."/>
            <person name="Mondo S."/>
            <person name="Riley R."/>
            <person name="Otillar R."/>
            <person name="Haridas S."/>
            <person name="Lipzen A."/>
            <person name="Grimwood J."/>
            <person name="Schmutz J."/>
            <person name="Clum A."/>
            <person name="Reid I.D."/>
            <person name="Moisan M.C."/>
            <person name="Butler G."/>
            <person name="Nguyen T.T.M."/>
            <person name="Dewar K."/>
            <person name="Conant G."/>
            <person name="Drula E."/>
            <person name="Henrissat B."/>
            <person name="Hansel C."/>
            <person name="Singer S."/>
            <person name="Hutchinson M.I."/>
            <person name="de Vries R.P."/>
            <person name="Natvig D.O."/>
            <person name="Powell A.J."/>
            <person name="Tsang A."/>
            <person name="Grigoriev I.V."/>
        </authorList>
    </citation>
    <scope>NUCLEOTIDE SEQUENCE [LARGE SCALE GENOMIC DNA]</scope>
    <source>
        <strain evidence="2 3">ATCC 24622</strain>
    </source>
</reference>
<name>A0ABR3VSD3_9PEZI</name>
<keyword evidence="3" id="KW-1185">Reference proteome</keyword>
<gene>
    <name evidence="2" type="ORF">VTK73DRAFT_2316</name>
</gene>
<dbReference type="Gene3D" id="2.60.40.640">
    <property type="match status" value="1"/>
</dbReference>
<comment type="caution">
    <text evidence="2">The sequence shown here is derived from an EMBL/GenBank/DDBJ whole genome shotgun (WGS) entry which is preliminary data.</text>
</comment>
<evidence type="ECO:0000313" key="2">
    <source>
        <dbReference type="EMBL" id="KAL1844556.1"/>
    </source>
</evidence>
<dbReference type="Proteomes" id="UP001586593">
    <property type="component" value="Unassembled WGS sequence"/>
</dbReference>
<organism evidence="2 3">
    <name type="scientific">Phialemonium thermophilum</name>
    <dbReference type="NCBI Taxonomy" id="223376"/>
    <lineage>
        <taxon>Eukaryota</taxon>
        <taxon>Fungi</taxon>
        <taxon>Dikarya</taxon>
        <taxon>Ascomycota</taxon>
        <taxon>Pezizomycotina</taxon>
        <taxon>Sordariomycetes</taxon>
        <taxon>Sordariomycetidae</taxon>
        <taxon>Cephalothecales</taxon>
        <taxon>Cephalothecaceae</taxon>
        <taxon>Phialemonium</taxon>
    </lineage>
</organism>
<evidence type="ECO:0000313" key="3">
    <source>
        <dbReference type="Proteomes" id="UP001586593"/>
    </source>
</evidence>
<dbReference type="InterPro" id="IPR014752">
    <property type="entry name" value="Arrestin-like_C"/>
</dbReference>
<feature type="region of interest" description="Disordered" evidence="1">
    <location>
        <begin position="1"/>
        <end position="21"/>
    </location>
</feature>
<protein>
    <submittedName>
        <fullName evidence="2">Uncharacterized protein</fullName>
    </submittedName>
</protein>
<proteinExistence type="predicted"/>
<accession>A0ABR3VSD3</accession>
<evidence type="ECO:0000256" key="1">
    <source>
        <dbReference type="SAM" id="MobiDB-lite"/>
    </source>
</evidence>
<sequence length="88" mass="9755">MVGTFSADDASANPLSLEDSASSRSFFSRFALPIRPRTRNVADFHIRPADPHRKYSAGDHVRGAVILTVLKPIRITHLTVSLHGYVRI</sequence>
<dbReference type="EMBL" id="JAZHXJ010001629">
    <property type="protein sequence ID" value="KAL1844556.1"/>
    <property type="molecule type" value="Genomic_DNA"/>
</dbReference>